<accession>A0A284RVI7</accession>
<name>A0A284RVI7_ARMOS</name>
<dbReference type="AlphaFoldDB" id="A0A284RVI7"/>
<proteinExistence type="predicted"/>
<evidence type="ECO:0000313" key="1">
    <source>
        <dbReference type="EMBL" id="SJL12764.1"/>
    </source>
</evidence>
<sequence length="141" mass="15364">MFEQWKQSFLQSLSSNGYTIPTYGSLTYKSPLYSSPTYSSLDSSVPSPQIAQGGFPNGADNFMMEGSSTQYFKGRVLVPATPLDYRVDNVPSVTQPKLPPLHPFRPTPSVSAQFTGDAVVVPIAAPSIMELSVRNARIKET</sequence>
<keyword evidence="2" id="KW-1185">Reference proteome</keyword>
<evidence type="ECO:0000313" key="2">
    <source>
        <dbReference type="Proteomes" id="UP000219338"/>
    </source>
</evidence>
<organism evidence="1 2">
    <name type="scientific">Armillaria ostoyae</name>
    <name type="common">Armillaria root rot fungus</name>
    <dbReference type="NCBI Taxonomy" id="47428"/>
    <lineage>
        <taxon>Eukaryota</taxon>
        <taxon>Fungi</taxon>
        <taxon>Dikarya</taxon>
        <taxon>Basidiomycota</taxon>
        <taxon>Agaricomycotina</taxon>
        <taxon>Agaricomycetes</taxon>
        <taxon>Agaricomycetidae</taxon>
        <taxon>Agaricales</taxon>
        <taxon>Marasmiineae</taxon>
        <taxon>Physalacriaceae</taxon>
        <taxon>Armillaria</taxon>
    </lineage>
</organism>
<protein>
    <submittedName>
        <fullName evidence="1">Uncharacterized protein</fullName>
    </submittedName>
</protein>
<gene>
    <name evidence="1" type="ORF">ARMOST_16195</name>
</gene>
<dbReference type="Proteomes" id="UP000219338">
    <property type="component" value="Unassembled WGS sequence"/>
</dbReference>
<reference evidence="2" key="1">
    <citation type="journal article" date="2017" name="Nat. Ecol. Evol.">
        <title>Genome expansion and lineage-specific genetic innovations in the forest pathogenic fungi Armillaria.</title>
        <authorList>
            <person name="Sipos G."/>
            <person name="Prasanna A.N."/>
            <person name="Walter M.C."/>
            <person name="O'Connor E."/>
            <person name="Balint B."/>
            <person name="Krizsan K."/>
            <person name="Kiss B."/>
            <person name="Hess J."/>
            <person name="Varga T."/>
            <person name="Slot J."/>
            <person name="Riley R."/>
            <person name="Boka B."/>
            <person name="Rigling D."/>
            <person name="Barry K."/>
            <person name="Lee J."/>
            <person name="Mihaltcheva S."/>
            <person name="LaButti K."/>
            <person name="Lipzen A."/>
            <person name="Waldron R."/>
            <person name="Moloney N.M."/>
            <person name="Sperisen C."/>
            <person name="Kredics L."/>
            <person name="Vagvoelgyi C."/>
            <person name="Patrignani A."/>
            <person name="Fitzpatrick D."/>
            <person name="Nagy I."/>
            <person name="Doyle S."/>
            <person name="Anderson J.B."/>
            <person name="Grigoriev I.V."/>
            <person name="Gueldener U."/>
            <person name="Muensterkoetter M."/>
            <person name="Nagy L.G."/>
        </authorList>
    </citation>
    <scope>NUCLEOTIDE SEQUENCE [LARGE SCALE GENOMIC DNA]</scope>
    <source>
        <strain evidence="2">C18/9</strain>
    </source>
</reference>
<dbReference type="EMBL" id="FUEG01000018">
    <property type="protein sequence ID" value="SJL12764.1"/>
    <property type="molecule type" value="Genomic_DNA"/>
</dbReference>